<protein>
    <submittedName>
        <fullName evidence="2">Protein kinase PVPK-1</fullName>
    </submittedName>
</protein>
<accession>A0A315AG39</accession>
<name>A0A315AG39_PRUYE</name>
<evidence type="ECO:0000313" key="3">
    <source>
        <dbReference type="Proteomes" id="UP000250321"/>
    </source>
</evidence>
<dbReference type="GO" id="GO:0016301">
    <property type="term" value="F:kinase activity"/>
    <property type="evidence" value="ECO:0007669"/>
    <property type="project" value="UniProtKB-KW"/>
</dbReference>
<sequence>MESLADGVDSLSKTCHSAPDVGNNPPSTTGTPRPSQPPSPKQSRSEGVLSPSCVTAHTYGLKAVGYPNGSVINQKNPNKTTNRTVQQEEFLNVGKHYNSSNGGKLEHGGPNDVLHKPPETSFLNKVSVLEAKSSMKNPVDGSDSSRFLESRNHVLGPCKGVSGQKNNHLISHPAATFCASPQNISHSQGKHLVVKTRKT</sequence>
<reference evidence="2 3" key="1">
    <citation type="submission" date="2018-02" db="EMBL/GenBank/DDBJ databases">
        <title>Draft genome of wild Prunus yedoensis var. nudiflora.</title>
        <authorList>
            <person name="Baek S."/>
            <person name="Kim J.-H."/>
            <person name="Choi K."/>
            <person name="Kim G.-B."/>
            <person name="Cho A."/>
            <person name="Jang H."/>
            <person name="Shin C.-H."/>
            <person name="Yu H.-J."/>
            <person name="Mun J.-H."/>
        </authorList>
    </citation>
    <scope>NUCLEOTIDE SEQUENCE [LARGE SCALE GENOMIC DNA]</scope>
    <source>
        <strain evidence="3">cv. Jeju island</strain>
        <tissue evidence="2">Leaf</tissue>
    </source>
</reference>
<feature type="region of interest" description="Disordered" evidence="1">
    <location>
        <begin position="1"/>
        <end position="52"/>
    </location>
</feature>
<dbReference type="AlphaFoldDB" id="A0A315AG39"/>
<organism evidence="2 3">
    <name type="scientific">Prunus yedoensis var. nudiflora</name>
    <dbReference type="NCBI Taxonomy" id="2094558"/>
    <lineage>
        <taxon>Eukaryota</taxon>
        <taxon>Viridiplantae</taxon>
        <taxon>Streptophyta</taxon>
        <taxon>Embryophyta</taxon>
        <taxon>Tracheophyta</taxon>
        <taxon>Spermatophyta</taxon>
        <taxon>Magnoliopsida</taxon>
        <taxon>eudicotyledons</taxon>
        <taxon>Gunneridae</taxon>
        <taxon>Pentapetalae</taxon>
        <taxon>rosids</taxon>
        <taxon>fabids</taxon>
        <taxon>Rosales</taxon>
        <taxon>Rosaceae</taxon>
        <taxon>Amygdaloideae</taxon>
        <taxon>Amygdaleae</taxon>
        <taxon>Prunus</taxon>
    </lineage>
</organism>
<feature type="compositionally biased region" description="Low complexity" evidence="1">
    <location>
        <begin position="22"/>
        <end position="33"/>
    </location>
</feature>
<evidence type="ECO:0000313" key="2">
    <source>
        <dbReference type="EMBL" id="PQQ13196.1"/>
    </source>
</evidence>
<keyword evidence="2" id="KW-0418">Kinase</keyword>
<dbReference type="Proteomes" id="UP000250321">
    <property type="component" value="Unassembled WGS sequence"/>
</dbReference>
<dbReference type="STRING" id="2094558.A0A315AG39"/>
<keyword evidence="3" id="KW-1185">Reference proteome</keyword>
<dbReference type="EMBL" id="PJQY01000312">
    <property type="protein sequence ID" value="PQQ13196.1"/>
    <property type="molecule type" value="Genomic_DNA"/>
</dbReference>
<comment type="caution">
    <text evidence="2">The sequence shown here is derived from an EMBL/GenBank/DDBJ whole genome shotgun (WGS) entry which is preliminary data.</text>
</comment>
<proteinExistence type="predicted"/>
<evidence type="ECO:0000256" key="1">
    <source>
        <dbReference type="SAM" id="MobiDB-lite"/>
    </source>
</evidence>
<keyword evidence="2" id="KW-0808">Transferase</keyword>
<dbReference type="OrthoDB" id="432483at2759"/>
<gene>
    <name evidence="2" type="ORF">Pyn_03303</name>
</gene>